<reference evidence="1" key="1">
    <citation type="submission" date="2021-06" db="EMBL/GenBank/DDBJ databases">
        <title>Comparative genomics, transcriptomics and evolutionary studies reveal genomic signatures of adaptation to plant cell wall in hemibiotrophic fungi.</title>
        <authorList>
            <consortium name="DOE Joint Genome Institute"/>
            <person name="Baroncelli R."/>
            <person name="Diaz J.F."/>
            <person name="Benocci T."/>
            <person name="Peng M."/>
            <person name="Battaglia E."/>
            <person name="Haridas S."/>
            <person name="Andreopoulos W."/>
            <person name="Labutti K."/>
            <person name="Pangilinan J."/>
            <person name="Floch G.L."/>
            <person name="Makela M.R."/>
            <person name="Henrissat B."/>
            <person name="Grigoriev I.V."/>
            <person name="Crouch J.A."/>
            <person name="De Vries R.P."/>
            <person name="Sukno S.A."/>
            <person name="Thon M.R."/>
        </authorList>
    </citation>
    <scope>NUCLEOTIDE SEQUENCE</scope>
    <source>
        <strain evidence="1">CBS 193.32</strain>
    </source>
</reference>
<comment type="caution">
    <text evidence="1">The sequence shown here is derived from an EMBL/GenBank/DDBJ whole genome shotgun (WGS) entry which is preliminary data.</text>
</comment>
<evidence type="ECO:0000313" key="2">
    <source>
        <dbReference type="Proteomes" id="UP001224890"/>
    </source>
</evidence>
<gene>
    <name evidence="1" type="ORF">BDP55DRAFT_682295</name>
</gene>
<dbReference type="RefSeq" id="XP_060423270.1">
    <property type="nucleotide sequence ID" value="XM_060576260.1"/>
</dbReference>
<keyword evidence="2" id="KW-1185">Reference proteome</keyword>
<evidence type="ECO:0000313" key="1">
    <source>
        <dbReference type="EMBL" id="KAK1658506.1"/>
    </source>
</evidence>
<organism evidence="1 2">
    <name type="scientific">Colletotrichum godetiae</name>
    <dbReference type="NCBI Taxonomy" id="1209918"/>
    <lineage>
        <taxon>Eukaryota</taxon>
        <taxon>Fungi</taxon>
        <taxon>Dikarya</taxon>
        <taxon>Ascomycota</taxon>
        <taxon>Pezizomycotina</taxon>
        <taxon>Sordariomycetes</taxon>
        <taxon>Hypocreomycetidae</taxon>
        <taxon>Glomerellales</taxon>
        <taxon>Glomerellaceae</taxon>
        <taxon>Colletotrichum</taxon>
        <taxon>Colletotrichum acutatum species complex</taxon>
    </lineage>
</organism>
<dbReference type="AlphaFoldDB" id="A0AAJ0A8J1"/>
<accession>A0AAJ0A8J1</accession>
<dbReference type="EMBL" id="JAHMHR010000072">
    <property type="protein sequence ID" value="KAK1658506.1"/>
    <property type="molecule type" value="Genomic_DNA"/>
</dbReference>
<dbReference type="Proteomes" id="UP001224890">
    <property type="component" value="Unassembled WGS sequence"/>
</dbReference>
<sequence>MIPSLWFRWCINIQCRRHSVVSTLCVSSLNTNMDAPKLDLLPLKKRDRTNENFEKVRENIMRRCNEISHRYQTDVYITLRRKHKHYEYSSTEDPSWPMSRADMERIYPVPLRKTPANFVRRRSRTTKAHLDPVRSAPWAEKLKACAGEEDPRNPTPSSFVGANAGVIGLQGAAVNESLPLA</sequence>
<proteinExistence type="predicted"/>
<protein>
    <submittedName>
        <fullName evidence="1">Uncharacterized protein</fullName>
    </submittedName>
</protein>
<dbReference type="GeneID" id="85460786"/>
<name>A0AAJ0A8J1_9PEZI</name>